<accession>A0ABP0RUE6</accession>
<keyword evidence="1" id="KW-0175">Coiled coil</keyword>
<feature type="region of interest" description="Disordered" evidence="2">
    <location>
        <begin position="23"/>
        <end position="117"/>
    </location>
</feature>
<evidence type="ECO:0000313" key="4">
    <source>
        <dbReference type="Proteomes" id="UP001642464"/>
    </source>
</evidence>
<evidence type="ECO:0000313" key="3">
    <source>
        <dbReference type="EMBL" id="CAK9102831.1"/>
    </source>
</evidence>
<proteinExistence type="predicted"/>
<organism evidence="3 4">
    <name type="scientific">Durusdinium trenchii</name>
    <dbReference type="NCBI Taxonomy" id="1381693"/>
    <lineage>
        <taxon>Eukaryota</taxon>
        <taxon>Sar</taxon>
        <taxon>Alveolata</taxon>
        <taxon>Dinophyceae</taxon>
        <taxon>Suessiales</taxon>
        <taxon>Symbiodiniaceae</taxon>
        <taxon>Durusdinium</taxon>
    </lineage>
</organism>
<name>A0ABP0RUE6_9DINO</name>
<evidence type="ECO:0000256" key="1">
    <source>
        <dbReference type="SAM" id="Coils"/>
    </source>
</evidence>
<reference evidence="3 4" key="1">
    <citation type="submission" date="2024-02" db="EMBL/GenBank/DDBJ databases">
        <authorList>
            <person name="Chen Y."/>
            <person name="Shah S."/>
            <person name="Dougan E. K."/>
            <person name="Thang M."/>
            <person name="Chan C."/>
        </authorList>
    </citation>
    <scope>NUCLEOTIDE SEQUENCE [LARGE SCALE GENOMIC DNA]</scope>
</reference>
<keyword evidence="4" id="KW-1185">Reference proteome</keyword>
<sequence>MARCARTIGESLGRRRAWADITSDEDEEPAAIFTFQRPVPPSVKAEETDSNSSYEESAPKQVDGLEAASTPTTPTTITPPAPVTDAVDAETTTETAGLNAAEPAETGESAETEAPREVRAKAIEEAMKMARLLRKFSEEHWEPEVHEVVVETNIRSEDVERLKGLRESLVARRRASEIQGQLPAREAELEVNRARVAKLRQELVDARKTRELRQQQEAEELRALEREAEAIQEASEKAAELGTVRTDGVQERLKVELQRLQAENQELLRAAQQVRSEDRGSKKEVSVLQAEVNKLKATLAAYRDGTCEMESQLESASKTKAAKMQKLRDLKAKKAELEEEHRTLEAQLKADKKRAQELEAEKVSLQHAVKEAEETTSLLLSPCALTVS</sequence>
<protein>
    <submittedName>
        <fullName evidence="3">Uncharacterized protein</fullName>
    </submittedName>
</protein>
<dbReference type="EMBL" id="CAXAMM010042073">
    <property type="protein sequence ID" value="CAK9102831.1"/>
    <property type="molecule type" value="Genomic_DNA"/>
</dbReference>
<feature type="coiled-coil region" evidence="1">
    <location>
        <begin position="189"/>
        <end position="277"/>
    </location>
</feature>
<dbReference type="Proteomes" id="UP001642464">
    <property type="component" value="Unassembled WGS sequence"/>
</dbReference>
<feature type="coiled-coil region" evidence="1">
    <location>
        <begin position="313"/>
        <end position="375"/>
    </location>
</feature>
<feature type="compositionally biased region" description="Low complexity" evidence="2">
    <location>
        <begin position="83"/>
        <end position="96"/>
    </location>
</feature>
<gene>
    <name evidence="3" type="ORF">SCF082_LOCUS48050</name>
</gene>
<comment type="caution">
    <text evidence="3">The sequence shown here is derived from an EMBL/GenBank/DDBJ whole genome shotgun (WGS) entry which is preliminary data.</text>
</comment>
<evidence type="ECO:0000256" key="2">
    <source>
        <dbReference type="SAM" id="MobiDB-lite"/>
    </source>
</evidence>